<name>A0A6J5RR52_9CAUD</name>
<accession>A0A6J5RR52</accession>
<dbReference type="EMBL" id="LR797246">
    <property type="protein sequence ID" value="CAB4196118.1"/>
    <property type="molecule type" value="Genomic_DNA"/>
</dbReference>
<protein>
    <submittedName>
        <fullName evidence="1">Uncharacterized protein</fullName>
    </submittedName>
</protein>
<gene>
    <name evidence="1" type="ORF">UFOVP1299_56</name>
</gene>
<sequence>MSREQVQGSAKGYLEHQIRITIAAIKAIGDERHRGTEAPRRDLVFCGFPLEG</sequence>
<organism evidence="1">
    <name type="scientific">uncultured Caudovirales phage</name>
    <dbReference type="NCBI Taxonomy" id="2100421"/>
    <lineage>
        <taxon>Viruses</taxon>
        <taxon>Duplodnaviria</taxon>
        <taxon>Heunggongvirae</taxon>
        <taxon>Uroviricota</taxon>
        <taxon>Caudoviricetes</taxon>
        <taxon>Peduoviridae</taxon>
        <taxon>Maltschvirus</taxon>
        <taxon>Maltschvirus maltsch</taxon>
    </lineage>
</organism>
<reference evidence="1" key="1">
    <citation type="submission" date="2020-05" db="EMBL/GenBank/DDBJ databases">
        <authorList>
            <person name="Chiriac C."/>
            <person name="Salcher M."/>
            <person name="Ghai R."/>
            <person name="Kavagutti S V."/>
        </authorList>
    </citation>
    <scope>NUCLEOTIDE SEQUENCE</scope>
</reference>
<evidence type="ECO:0000313" key="1">
    <source>
        <dbReference type="EMBL" id="CAB4196118.1"/>
    </source>
</evidence>
<proteinExistence type="predicted"/>